<dbReference type="PANTHER" id="PTHR33371:SF16">
    <property type="entry name" value="MCE-FAMILY PROTEIN MCE3F"/>
    <property type="match status" value="1"/>
</dbReference>
<feature type="domain" description="Mce/MlaD" evidence="2">
    <location>
        <begin position="40"/>
        <end position="114"/>
    </location>
</feature>
<gene>
    <name evidence="4" type="ORF">N4S67_20230</name>
</gene>
<dbReference type="InterPro" id="IPR052336">
    <property type="entry name" value="MlaD_Phospholipid_Transporter"/>
</dbReference>
<reference evidence="5" key="1">
    <citation type="submission" date="2023-07" db="EMBL/GenBank/DDBJ databases">
        <authorList>
            <person name="Deng Y."/>
            <person name="Zhang Y.-Q."/>
        </authorList>
    </citation>
    <scope>NUCLEOTIDE SEQUENCE [LARGE SCALE GENOMIC DNA]</scope>
    <source>
        <strain evidence="5">CPCC 205710</strain>
    </source>
</reference>
<name>A0ABT2MEN0_9MYCO</name>
<evidence type="ECO:0000313" key="5">
    <source>
        <dbReference type="Proteomes" id="UP001206639"/>
    </source>
</evidence>
<sequence length="481" mass="50798">MTTRRIKFQLAVLFIVAAVAGTYVTLNYIRLPQLLFGLGQYTVTVQLPQSAGLYANGNVTYQGVEVGRVDNVHLTNRGVDAVLSLNSDVPIPSDVQAQVRSVSAVGELYVALQPRADGGGPPLKNGDIITASDTAVPPDINMLLDATNRGLQAIPPDNLKTVVDELAAGVGGLGPELQRIVNGSIALAADANANLESMTTLIDKAPEVMQSQADTAGAIQAWAANLADISTQLKDRDDDLGSLIDGAGPAAAEAKLLFDRLQPTVPLLLANLASGGQVALAYQPAIEQMLVLLPQATSSVAASLVPNLHNKSPYAGTFLDFNLNMNLPPPCTTGFLPAQQRRTPALIDYPDRPEGDLYCRIPQDASNDVRGARNLPCLTVPGKRAPTVKMCESDENYVPLNNGDNWKGDPNATLSGQAIPQLRPESAPPPEPAAPPPPVAFAPYDPATGMYIGPDGQTYAQTDLAQTDVNKTWQAMLLPPN</sequence>
<proteinExistence type="predicted"/>
<dbReference type="EMBL" id="JAODWD010000005">
    <property type="protein sequence ID" value="MCT7660734.1"/>
    <property type="molecule type" value="Genomic_DNA"/>
</dbReference>
<dbReference type="RefSeq" id="WP_260994812.1">
    <property type="nucleotide sequence ID" value="NZ_JAODWD010000005.1"/>
</dbReference>
<evidence type="ECO:0000256" key="1">
    <source>
        <dbReference type="SAM" id="MobiDB-lite"/>
    </source>
</evidence>
<protein>
    <submittedName>
        <fullName evidence="4">MCE family protein</fullName>
    </submittedName>
</protein>
<accession>A0ABT2MEN0</accession>
<evidence type="ECO:0000313" key="4">
    <source>
        <dbReference type="EMBL" id="MCT7660734.1"/>
    </source>
</evidence>
<evidence type="ECO:0000259" key="3">
    <source>
        <dbReference type="Pfam" id="PF11887"/>
    </source>
</evidence>
<dbReference type="Pfam" id="PF11887">
    <property type="entry name" value="Mce4_CUP1"/>
    <property type="match status" value="1"/>
</dbReference>
<dbReference type="InterPro" id="IPR024516">
    <property type="entry name" value="Mce_C"/>
</dbReference>
<comment type="caution">
    <text evidence="4">The sequence shown here is derived from an EMBL/GenBank/DDBJ whole genome shotgun (WGS) entry which is preliminary data.</text>
</comment>
<feature type="domain" description="Mammalian cell entry C-terminal" evidence="3">
    <location>
        <begin position="122"/>
        <end position="291"/>
    </location>
</feature>
<dbReference type="PANTHER" id="PTHR33371">
    <property type="entry name" value="INTERMEMBRANE PHOSPHOLIPID TRANSPORT SYSTEM BINDING PROTEIN MLAD-RELATED"/>
    <property type="match status" value="1"/>
</dbReference>
<dbReference type="NCBIfam" id="TIGR00996">
    <property type="entry name" value="Mtu_fam_mce"/>
    <property type="match status" value="1"/>
</dbReference>
<feature type="region of interest" description="Disordered" evidence="1">
    <location>
        <begin position="401"/>
        <end position="455"/>
    </location>
</feature>
<keyword evidence="5" id="KW-1185">Reference proteome</keyword>
<feature type="compositionally biased region" description="Pro residues" evidence="1">
    <location>
        <begin position="426"/>
        <end position="440"/>
    </location>
</feature>
<organism evidence="4 5">
    <name type="scientific">Mycobacterium deserti</name>
    <dbReference type="NCBI Taxonomy" id="2978347"/>
    <lineage>
        <taxon>Bacteria</taxon>
        <taxon>Bacillati</taxon>
        <taxon>Actinomycetota</taxon>
        <taxon>Actinomycetes</taxon>
        <taxon>Mycobacteriales</taxon>
        <taxon>Mycobacteriaceae</taxon>
        <taxon>Mycobacterium</taxon>
    </lineage>
</organism>
<dbReference type="Proteomes" id="UP001206639">
    <property type="component" value="Unassembled WGS sequence"/>
</dbReference>
<dbReference type="InterPro" id="IPR003399">
    <property type="entry name" value="Mce/MlaD"/>
</dbReference>
<evidence type="ECO:0000259" key="2">
    <source>
        <dbReference type="Pfam" id="PF02470"/>
    </source>
</evidence>
<dbReference type="Pfam" id="PF02470">
    <property type="entry name" value="MlaD"/>
    <property type="match status" value="1"/>
</dbReference>
<dbReference type="InterPro" id="IPR005693">
    <property type="entry name" value="Mce"/>
</dbReference>